<proteinExistence type="predicted"/>
<sequence>MTSHPSFQLPPRRPLLLSLLLSHSLPLFLFHSQTLTTDAPCTHLLNTDVPLFLSPSPFPSHVCTPPLICAAVNVCAISEVLNQLSDAEPVNGLGRCRPLQSLCVRVPYPIFQGAGAG</sequence>
<evidence type="ECO:0000256" key="1">
    <source>
        <dbReference type="SAM" id="SignalP"/>
    </source>
</evidence>
<evidence type="ECO:0000313" key="3">
    <source>
        <dbReference type="Proteomes" id="UP001482620"/>
    </source>
</evidence>
<organism evidence="2 3">
    <name type="scientific">Ilyodon furcidens</name>
    <name type="common">goldbreast splitfin</name>
    <dbReference type="NCBI Taxonomy" id="33524"/>
    <lineage>
        <taxon>Eukaryota</taxon>
        <taxon>Metazoa</taxon>
        <taxon>Chordata</taxon>
        <taxon>Craniata</taxon>
        <taxon>Vertebrata</taxon>
        <taxon>Euteleostomi</taxon>
        <taxon>Actinopterygii</taxon>
        <taxon>Neopterygii</taxon>
        <taxon>Teleostei</taxon>
        <taxon>Neoteleostei</taxon>
        <taxon>Acanthomorphata</taxon>
        <taxon>Ovalentaria</taxon>
        <taxon>Atherinomorphae</taxon>
        <taxon>Cyprinodontiformes</taxon>
        <taxon>Goodeidae</taxon>
        <taxon>Ilyodon</taxon>
    </lineage>
</organism>
<protein>
    <recommendedName>
        <fullName evidence="4">Secreted protein</fullName>
    </recommendedName>
</protein>
<dbReference type="EMBL" id="JAHRIQ010012655">
    <property type="protein sequence ID" value="MEQ2225018.1"/>
    <property type="molecule type" value="Genomic_DNA"/>
</dbReference>
<evidence type="ECO:0000313" key="2">
    <source>
        <dbReference type="EMBL" id="MEQ2225018.1"/>
    </source>
</evidence>
<feature type="chain" id="PRO_5047182458" description="Secreted protein" evidence="1">
    <location>
        <begin position="27"/>
        <end position="117"/>
    </location>
</feature>
<keyword evidence="3" id="KW-1185">Reference proteome</keyword>
<comment type="caution">
    <text evidence="2">The sequence shown here is derived from an EMBL/GenBank/DDBJ whole genome shotgun (WGS) entry which is preliminary data.</text>
</comment>
<gene>
    <name evidence="2" type="ORF">ILYODFUR_013264</name>
</gene>
<name>A0ABV0SWM7_9TELE</name>
<feature type="signal peptide" evidence="1">
    <location>
        <begin position="1"/>
        <end position="26"/>
    </location>
</feature>
<evidence type="ECO:0008006" key="4">
    <source>
        <dbReference type="Google" id="ProtNLM"/>
    </source>
</evidence>
<keyword evidence="1" id="KW-0732">Signal</keyword>
<dbReference type="Proteomes" id="UP001482620">
    <property type="component" value="Unassembled WGS sequence"/>
</dbReference>
<reference evidence="2 3" key="1">
    <citation type="submission" date="2021-06" db="EMBL/GenBank/DDBJ databases">
        <authorList>
            <person name="Palmer J.M."/>
        </authorList>
    </citation>
    <scope>NUCLEOTIDE SEQUENCE [LARGE SCALE GENOMIC DNA]</scope>
    <source>
        <strain evidence="3">if_2019</strain>
        <tissue evidence="2">Muscle</tissue>
    </source>
</reference>
<accession>A0ABV0SWM7</accession>